<protein>
    <submittedName>
        <fullName evidence="2">Uncharacterized protein</fullName>
    </submittedName>
</protein>
<proteinExistence type="predicted"/>
<organism evidence="2 3">
    <name type="scientific">Ascobolus immersus RN42</name>
    <dbReference type="NCBI Taxonomy" id="1160509"/>
    <lineage>
        <taxon>Eukaryota</taxon>
        <taxon>Fungi</taxon>
        <taxon>Dikarya</taxon>
        <taxon>Ascomycota</taxon>
        <taxon>Pezizomycotina</taxon>
        <taxon>Pezizomycetes</taxon>
        <taxon>Pezizales</taxon>
        <taxon>Ascobolaceae</taxon>
        <taxon>Ascobolus</taxon>
    </lineage>
</organism>
<dbReference type="Proteomes" id="UP000275078">
    <property type="component" value="Unassembled WGS sequence"/>
</dbReference>
<keyword evidence="3" id="KW-1185">Reference proteome</keyword>
<name>A0A3N4HMP5_ASCIM</name>
<feature type="compositionally biased region" description="Basic and acidic residues" evidence="1">
    <location>
        <begin position="323"/>
        <end position="339"/>
    </location>
</feature>
<accession>A0A3N4HMP5</accession>
<feature type="compositionally biased region" description="Basic residues" evidence="1">
    <location>
        <begin position="58"/>
        <end position="69"/>
    </location>
</feature>
<feature type="region of interest" description="Disordered" evidence="1">
    <location>
        <begin position="323"/>
        <end position="352"/>
    </location>
</feature>
<sequence>MAKKTNDPKPTSTTEKMPATERLDGKVGRKKTSSRQTSREKATKKKLDNKDEATDHQMHKKKHKRHHRKDPGPSPELNATDKGERPLKKQKHESRGTKSASSSSKRSRKSTPKPTKPTNTPQTPLTPTRDAPKKAHLPPQPLSPKQHYDALQIGHIYTLPLAIPTKNESTTYTMHPCLIIAKSDEAKEVIAFSIASFTDGQTPSQFFSTTSPRRAYAYVPVGSAPVDFAWTMDIPVSGWEEGGYIFTGSKVHVAFSEVGHGKRGYEEIRELGVAGEKLVEYVWEMHRLYEDFLVGVEGGRFDEGKFGEAAGRIAKKYKAVFQHSKDDREESSETSRPKTGESSSNNRTYPDHKTVITSGPSQLYQNTDTDTQQQASFTTDAKSFKEEYKRRLAWDGQPPRLETAVYHMNSPAVQDVEMADPWVVDQMLRQMNNRQIARGLGYRGA</sequence>
<dbReference type="EMBL" id="ML119772">
    <property type="protein sequence ID" value="RPA75092.1"/>
    <property type="molecule type" value="Genomic_DNA"/>
</dbReference>
<gene>
    <name evidence="2" type="ORF">BJ508DRAFT_332464</name>
</gene>
<feature type="region of interest" description="Disordered" evidence="1">
    <location>
        <begin position="1"/>
        <end position="146"/>
    </location>
</feature>
<feature type="compositionally biased region" description="Basic and acidic residues" evidence="1">
    <location>
        <begin position="18"/>
        <end position="27"/>
    </location>
</feature>
<feature type="compositionally biased region" description="Low complexity" evidence="1">
    <location>
        <begin position="112"/>
        <end position="129"/>
    </location>
</feature>
<feature type="compositionally biased region" description="Basic and acidic residues" evidence="1">
    <location>
        <begin position="37"/>
        <end position="57"/>
    </location>
</feature>
<dbReference type="AlphaFoldDB" id="A0A3N4HMP5"/>
<evidence type="ECO:0000313" key="2">
    <source>
        <dbReference type="EMBL" id="RPA75092.1"/>
    </source>
</evidence>
<evidence type="ECO:0000256" key="1">
    <source>
        <dbReference type="SAM" id="MobiDB-lite"/>
    </source>
</evidence>
<evidence type="ECO:0000313" key="3">
    <source>
        <dbReference type="Proteomes" id="UP000275078"/>
    </source>
</evidence>
<reference evidence="2 3" key="1">
    <citation type="journal article" date="2018" name="Nat. Ecol. Evol.">
        <title>Pezizomycetes genomes reveal the molecular basis of ectomycorrhizal truffle lifestyle.</title>
        <authorList>
            <person name="Murat C."/>
            <person name="Payen T."/>
            <person name="Noel B."/>
            <person name="Kuo A."/>
            <person name="Morin E."/>
            <person name="Chen J."/>
            <person name="Kohler A."/>
            <person name="Krizsan K."/>
            <person name="Balestrini R."/>
            <person name="Da Silva C."/>
            <person name="Montanini B."/>
            <person name="Hainaut M."/>
            <person name="Levati E."/>
            <person name="Barry K.W."/>
            <person name="Belfiori B."/>
            <person name="Cichocki N."/>
            <person name="Clum A."/>
            <person name="Dockter R.B."/>
            <person name="Fauchery L."/>
            <person name="Guy J."/>
            <person name="Iotti M."/>
            <person name="Le Tacon F."/>
            <person name="Lindquist E.A."/>
            <person name="Lipzen A."/>
            <person name="Malagnac F."/>
            <person name="Mello A."/>
            <person name="Molinier V."/>
            <person name="Miyauchi S."/>
            <person name="Poulain J."/>
            <person name="Riccioni C."/>
            <person name="Rubini A."/>
            <person name="Sitrit Y."/>
            <person name="Splivallo R."/>
            <person name="Traeger S."/>
            <person name="Wang M."/>
            <person name="Zifcakova L."/>
            <person name="Wipf D."/>
            <person name="Zambonelli A."/>
            <person name="Paolocci F."/>
            <person name="Nowrousian M."/>
            <person name="Ottonello S."/>
            <person name="Baldrian P."/>
            <person name="Spatafora J.W."/>
            <person name="Henrissat B."/>
            <person name="Nagy L.G."/>
            <person name="Aury J.M."/>
            <person name="Wincker P."/>
            <person name="Grigoriev I.V."/>
            <person name="Bonfante P."/>
            <person name="Martin F.M."/>
        </authorList>
    </citation>
    <scope>NUCLEOTIDE SEQUENCE [LARGE SCALE GENOMIC DNA]</scope>
    <source>
        <strain evidence="2 3">RN42</strain>
    </source>
</reference>